<proteinExistence type="inferred from homology"/>
<feature type="domain" description="Leucine-binding protein" evidence="3">
    <location>
        <begin position="53"/>
        <end position="382"/>
    </location>
</feature>
<dbReference type="CDD" id="cd06326">
    <property type="entry name" value="PBP1_ABC_ligand_binding-like"/>
    <property type="match status" value="1"/>
</dbReference>
<keyword evidence="2" id="KW-0732">Signal</keyword>
<comment type="similarity">
    <text evidence="1">Belongs to the leucine-binding protein family.</text>
</comment>
<accession>A0A0S4UBQ6</accession>
<name>A0A0S4UBQ6_RALSL</name>
<dbReference type="InterPro" id="IPR028081">
    <property type="entry name" value="Leu-bd"/>
</dbReference>
<dbReference type="Pfam" id="PF13458">
    <property type="entry name" value="Peripla_BP_6"/>
    <property type="match status" value="1"/>
</dbReference>
<evidence type="ECO:0000259" key="3">
    <source>
        <dbReference type="Pfam" id="PF13458"/>
    </source>
</evidence>
<evidence type="ECO:0000256" key="2">
    <source>
        <dbReference type="ARBA" id="ARBA00022729"/>
    </source>
</evidence>
<protein>
    <submittedName>
        <fullName evidence="4">Leucine-, isoleucine-, valine-, threonine-, and alanine-binding protein</fullName>
    </submittedName>
</protein>
<dbReference type="SUPFAM" id="SSF53822">
    <property type="entry name" value="Periplasmic binding protein-like I"/>
    <property type="match status" value="1"/>
</dbReference>
<dbReference type="PANTHER" id="PTHR47235:SF1">
    <property type="entry name" value="BLR6548 PROTEIN"/>
    <property type="match status" value="1"/>
</dbReference>
<dbReference type="InterPro" id="IPR028082">
    <property type="entry name" value="Peripla_BP_I"/>
</dbReference>
<dbReference type="PANTHER" id="PTHR47235">
    <property type="entry name" value="BLR6548 PROTEIN"/>
    <property type="match status" value="1"/>
</dbReference>
<dbReference type="AlphaFoldDB" id="A0A0S4UBQ6"/>
<evidence type="ECO:0000256" key="1">
    <source>
        <dbReference type="ARBA" id="ARBA00010062"/>
    </source>
</evidence>
<organism evidence="4">
    <name type="scientific">Ralstonia solanacearum</name>
    <name type="common">Pseudomonas solanacearum</name>
    <dbReference type="NCBI Taxonomy" id="305"/>
    <lineage>
        <taxon>Bacteria</taxon>
        <taxon>Pseudomonadati</taxon>
        <taxon>Pseudomonadota</taxon>
        <taxon>Betaproteobacteria</taxon>
        <taxon>Burkholderiales</taxon>
        <taxon>Burkholderiaceae</taxon>
        <taxon>Ralstonia</taxon>
        <taxon>Ralstonia solanacearum species complex</taxon>
    </lineage>
</organism>
<gene>
    <name evidence="4" type="ORF">PSS4_v1_970003</name>
</gene>
<dbReference type="Gene3D" id="3.40.50.2300">
    <property type="match status" value="2"/>
</dbReference>
<reference evidence="4" key="1">
    <citation type="submission" date="2015-10" db="EMBL/GenBank/DDBJ databases">
        <authorList>
            <person name="Gilbert D.G."/>
        </authorList>
    </citation>
    <scope>NUCLEOTIDE SEQUENCE</scope>
    <source>
        <strain evidence="4">Phyl III-seqv23</strain>
    </source>
</reference>
<dbReference type="EMBL" id="LN899821">
    <property type="protein sequence ID" value="CUV19250.1"/>
    <property type="molecule type" value="Genomic_DNA"/>
</dbReference>
<evidence type="ECO:0000313" key="4">
    <source>
        <dbReference type="EMBL" id="CUV19250.1"/>
    </source>
</evidence>
<sequence length="397" mass="41798">MATPEKGVQMQMGNHTRSRRGTRLRRLAAVAFALCAGLAASVAQADISVIQSLPLSGSQAVTGHALNAGARLYFDWLNLNGGIHGETVRLVARDDEQKVEQTVRNVRDMAKVDNPVALLTVVGTANVEALMREGVLAEARLPLVGPATGASSMTGDPLVFPIKASYRQEIDKMITALVTIGITRIGVLYQDDALGKEAIAGVERTLKAHGLPIAAMASYPRNTASVGPAVDKLLAADVQAIFLGATAAPAGQFVRQYRERGGGAQLLGLSSIDPGILQKIAGLDAVRGYSLALVMPNPGKSVHPVIREFNRARAAVGATDVELSFRAVEGFVAAKVLAEAIRRAGPKPTREQVQHALAGLHDYDVGGGFTVDFTDRSRPGSHYVELGVVGPNGLVIQ</sequence>